<evidence type="ECO:0000259" key="8">
    <source>
        <dbReference type="Pfam" id="PF00361"/>
    </source>
</evidence>
<comment type="subcellular location">
    <subcellularLocation>
        <location evidence="1">Endomembrane system</location>
        <topology evidence="1">Multi-pass membrane protein</topology>
    </subcellularLocation>
    <subcellularLocation>
        <location evidence="6">Membrane</location>
        <topology evidence="6">Multi-pass membrane protein</topology>
    </subcellularLocation>
</comment>
<evidence type="ECO:0000256" key="6">
    <source>
        <dbReference type="RuleBase" id="RU000320"/>
    </source>
</evidence>
<name>A0A919JMJ8_9ACTN</name>
<dbReference type="PANTHER" id="PTHR43507">
    <property type="entry name" value="NADH-UBIQUINONE OXIDOREDUCTASE CHAIN 4"/>
    <property type="match status" value="1"/>
</dbReference>
<dbReference type="GO" id="GO:0012505">
    <property type="term" value="C:endomembrane system"/>
    <property type="evidence" value="ECO:0007669"/>
    <property type="project" value="UniProtKB-SubCell"/>
</dbReference>
<dbReference type="RefSeq" id="WP_203772975.1">
    <property type="nucleotide sequence ID" value="NZ_BAAAYJ010000091.1"/>
</dbReference>
<reference evidence="9" key="1">
    <citation type="submission" date="2021-01" db="EMBL/GenBank/DDBJ databases">
        <title>Whole genome shotgun sequence of Actinoplanes nipponensis NBRC 14063.</title>
        <authorList>
            <person name="Komaki H."/>
            <person name="Tamura T."/>
        </authorList>
    </citation>
    <scope>NUCLEOTIDE SEQUENCE</scope>
    <source>
        <strain evidence="9">NBRC 14063</strain>
    </source>
</reference>
<dbReference type="InterPro" id="IPR003918">
    <property type="entry name" value="NADH_UbQ_OxRdtase"/>
</dbReference>
<gene>
    <name evidence="9" type="ORF">Ani05nite_55090</name>
</gene>
<evidence type="ECO:0000313" key="9">
    <source>
        <dbReference type="EMBL" id="GIE51975.1"/>
    </source>
</evidence>
<dbReference type="Pfam" id="PF00361">
    <property type="entry name" value="Proton_antipo_M"/>
    <property type="match status" value="1"/>
</dbReference>
<keyword evidence="3 6" id="KW-0812">Transmembrane</keyword>
<keyword evidence="5 7" id="KW-0472">Membrane</keyword>
<feature type="transmembrane region" description="Helical" evidence="7">
    <location>
        <begin position="413"/>
        <end position="433"/>
    </location>
</feature>
<comment type="caution">
    <text evidence="9">The sequence shown here is derived from an EMBL/GenBank/DDBJ whole genome shotgun (WGS) entry which is preliminary data.</text>
</comment>
<dbReference type="GO" id="GO:0008137">
    <property type="term" value="F:NADH dehydrogenase (ubiquinone) activity"/>
    <property type="evidence" value="ECO:0007669"/>
    <property type="project" value="InterPro"/>
</dbReference>
<evidence type="ECO:0000256" key="2">
    <source>
        <dbReference type="ARBA" id="ARBA00009025"/>
    </source>
</evidence>
<dbReference type="AlphaFoldDB" id="A0A919JMJ8"/>
<dbReference type="EMBL" id="BOMQ01000063">
    <property type="protein sequence ID" value="GIE51975.1"/>
    <property type="molecule type" value="Genomic_DNA"/>
</dbReference>
<evidence type="ECO:0000313" key="10">
    <source>
        <dbReference type="Proteomes" id="UP000647172"/>
    </source>
</evidence>
<accession>A0A919JMJ8</accession>
<evidence type="ECO:0000256" key="3">
    <source>
        <dbReference type="ARBA" id="ARBA00022692"/>
    </source>
</evidence>
<evidence type="ECO:0000256" key="1">
    <source>
        <dbReference type="ARBA" id="ARBA00004127"/>
    </source>
</evidence>
<feature type="transmembrane region" description="Helical" evidence="7">
    <location>
        <begin position="114"/>
        <end position="132"/>
    </location>
</feature>
<feature type="transmembrane region" description="Helical" evidence="7">
    <location>
        <begin position="138"/>
        <end position="158"/>
    </location>
</feature>
<feature type="transmembrane region" description="Helical" evidence="7">
    <location>
        <begin position="77"/>
        <end position="102"/>
    </location>
</feature>
<feature type="domain" description="NADH:quinone oxidoreductase/Mrp antiporter transmembrane" evidence="8">
    <location>
        <begin position="134"/>
        <end position="422"/>
    </location>
</feature>
<feature type="transmembrane region" description="Helical" evidence="7">
    <location>
        <begin position="212"/>
        <end position="230"/>
    </location>
</feature>
<dbReference type="GO" id="GO:0048039">
    <property type="term" value="F:ubiquinone binding"/>
    <property type="evidence" value="ECO:0007669"/>
    <property type="project" value="TreeGrafter"/>
</dbReference>
<dbReference type="InterPro" id="IPR001750">
    <property type="entry name" value="ND/Mrp_TM"/>
</dbReference>
<feature type="transmembrane region" description="Helical" evidence="7">
    <location>
        <begin position="307"/>
        <end position="326"/>
    </location>
</feature>
<evidence type="ECO:0000256" key="4">
    <source>
        <dbReference type="ARBA" id="ARBA00022989"/>
    </source>
</evidence>
<feature type="transmembrane region" description="Helical" evidence="7">
    <location>
        <begin position="242"/>
        <end position="266"/>
    </location>
</feature>
<organism evidence="9 10">
    <name type="scientific">Actinoplanes nipponensis</name>
    <dbReference type="NCBI Taxonomy" id="135950"/>
    <lineage>
        <taxon>Bacteria</taxon>
        <taxon>Bacillati</taxon>
        <taxon>Actinomycetota</taxon>
        <taxon>Actinomycetes</taxon>
        <taxon>Micromonosporales</taxon>
        <taxon>Micromonosporaceae</taxon>
        <taxon>Actinoplanes</taxon>
    </lineage>
</organism>
<keyword evidence="4 7" id="KW-1133">Transmembrane helix</keyword>
<feature type="transmembrane region" description="Helical" evidence="7">
    <location>
        <begin position="369"/>
        <end position="393"/>
    </location>
</feature>
<feature type="transmembrane region" description="Helical" evidence="7">
    <location>
        <begin position="36"/>
        <end position="57"/>
    </location>
</feature>
<dbReference type="GO" id="GO:0015990">
    <property type="term" value="P:electron transport coupled proton transport"/>
    <property type="evidence" value="ECO:0007669"/>
    <property type="project" value="TreeGrafter"/>
</dbReference>
<comment type="similarity">
    <text evidence="2">Belongs to the complex I subunit 4 family.</text>
</comment>
<dbReference type="NCBIfam" id="NF004500">
    <property type="entry name" value="PRK05846.1-4"/>
    <property type="match status" value="1"/>
</dbReference>
<proteinExistence type="inferred from homology"/>
<dbReference type="PRINTS" id="PR01437">
    <property type="entry name" value="NUOXDRDTASE4"/>
</dbReference>
<feature type="transmembrane region" description="Helical" evidence="7">
    <location>
        <begin position="338"/>
        <end position="357"/>
    </location>
</feature>
<dbReference type="PANTHER" id="PTHR43507:SF1">
    <property type="entry name" value="NADH-UBIQUINONE OXIDOREDUCTASE CHAIN 4"/>
    <property type="match status" value="1"/>
</dbReference>
<feature type="transmembrane region" description="Helical" evidence="7">
    <location>
        <begin position="170"/>
        <end position="192"/>
    </location>
</feature>
<dbReference type="GO" id="GO:0003954">
    <property type="term" value="F:NADH dehydrogenase activity"/>
    <property type="evidence" value="ECO:0007669"/>
    <property type="project" value="TreeGrafter"/>
</dbReference>
<dbReference type="GO" id="GO:0042773">
    <property type="term" value="P:ATP synthesis coupled electron transport"/>
    <property type="evidence" value="ECO:0007669"/>
    <property type="project" value="InterPro"/>
</dbReference>
<evidence type="ECO:0000256" key="5">
    <source>
        <dbReference type="ARBA" id="ARBA00023136"/>
    </source>
</evidence>
<keyword evidence="10" id="KW-1185">Reference proteome</keyword>
<feature type="transmembrane region" description="Helical" evidence="7">
    <location>
        <begin position="461"/>
        <end position="477"/>
    </location>
</feature>
<dbReference type="Proteomes" id="UP000647172">
    <property type="component" value="Unassembled WGS sequence"/>
</dbReference>
<dbReference type="GO" id="GO:0016020">
    <property type="term" value="C:membrane"/>
    <property type="evidence" value="ECO:0007669"/>
    <property type="project" value="UniProtKB-SubCell"/>
</dbReference>
<feature type="transmembrane region" description="Helical" evidence="7">
    <location>
        <begin position="278"/>
        <end position="300"/>
    </location>
</feature>
<sequence length="512" mass="54980">MTDFPFLSILTLFPLVGAAVVAFIPKTRAQLAKTIALGWSLAVLALSVVMWIVFEAGGDRFQFRESYQWIPTWDARFTFAADGIALVMLLLIAILVPAVILASWNDVDETQRSVPTYFALLLALECTMIGVFAAADVFLFYVFFEVMLVPMYFIIGSYGGARRQYAAVKFFLYSLVGGLFMLAAVIGLWVVGGHTFDWQKLSDVSAAFDTNTARWLFLGFFIAFAVKAPFFPFHTWLPDAGVAAPAPAAALLVGVLDKVGTFGILRYCLPLFPEASRWFAPAALILGVIGIIYAALLAVGQNDLKRLVSYTSIAHFGFIGIGIFAFTTQAGTGSVLYMVNHGLATGLLFLVVGMFVARRGSALVSDFGGAGKLVPVLAGVLFFAGLASLALPGTAPFVSEFLVLIGTFTVHKVYAVIATVGIILAAAYVLWMFQRTTQGTLNPALTEVPAMHKDISLREKIVVAPLVLLLLILGFYPKPVTDVINPAVEATMQDVGTTDPAPTAVANGKVAP</sequence>
<dbReference type="NCBIfam" id="TIGR01972">
    <property type="entry name" value="NDH_I_M"/>
    <property type="match status" value="1"/>
</dbReference>
<protein>
    <submittedName>
        <fullName evidence="9">NADH-quinone oxidoreductase subunit M</fullName>
    </submittedName>
</protein>
<evidence type="ECO:0000256" key="7">
    <source>
        <dbReference type="SAM" id="Phobius"/>
    </source>
</evidence>
<dbReference type="InterPro" id="IPR010227">
    <property type="entry name" value="NADH_Q_OxRdtase_chainM/4"/>
</dbReference>
<feature type="transmembrane region" description="Helical" evidence="7">
    <location>
        <begin position="6"/>
        <end position="24"/>
    </location>
</feature>